<evidence type="ECO:0000256" key="7">
    <source>
        <dbReference type="ARBA" id="ARBA00022840"/>
    </source>
</evidence>
<dbReference type="SUPFAM" id="SSF55874">
    <property type="entry name" value="ATPase domain of HSP90 chaperone/DNA topoisomerase II/histidine kinase"/>
    <property type="match status" value="1"/>
</dbReference>
<dbReference type="EC" id="2.7.13.3" evidence="2"/>
<keyword evidence="9" id="KW-1133">Transmembrane helix</keyword>
<keyword evidence="6 11" id="KW-0418">Kinase</keyword>
<dbReference type="Proteomes" id="UP001183648">
    <property type="component" value="Unassembled WGS sequence"/>
</dbReference>
<feature type="transmembrane region" description="Helical" evidence="9">
    <location>
        <begin position="122"/>
        <end position="140"/>
    </location>
</feature>
<evidence type="ECO:0000313" key="11">
    <source>
        <dbReference type="EMBL" id="MDR7361567.1"/>
    </source>
</evidence>
<dbReference type="Gene3D" id="3.30.565.10">
    <property type="entry name" value="Histidine kinase-like ATPase, C-terminal domain"/>
    <property type="match status" value="1"/>
</dbReference>
<evidence type="ECO:0000313" key="12">
    <source>
        <dbReference type="Proteomes" id="UP001183648"/>
    </source>
</evidence>
<evidence type="ECO:0000256" key="6">
    <source>
        <dbReference type="ARBA" id="ARBA00022777"/>
    </source>
</evidence>
<keyword evidence="4" id="KW-0808">Transferase</keyword>
<evidence type="ECO:0000256" key="9">
    <source>
        <dbReference type="SAM" id="Phobius"/>
    </source>
</evidence>
<dbReference type="CDD" id="cd16917">
    <property type="entry name" value="HATPase_UhpB-NarQ-NarX-like"/>
    <property type="match status" value="1"/>
</dbReference>
<organism evidence="11 12">
    <name type="scientific">Nocardioides marmoribigeumensis</name>
    <dbReference type="NCBI Taxonomy" id="433649"/>
    <lineage>
        <taxon>Bacteria</taxon>
        <taxon>Bacillati</taxon>
        <taxon>Actinomycetota</taxon>
        <taxon>Actinomycetes</taxon>
        <taxon>Propionibacteriales</taxon>
        <taxon>Nocardioidaceae</taxon>
        <taxon>Nocardioides</taxon>
    </lineage>
</organism>
<dbReference type="RefSeq" id="WP_310299692.1">
    <property type="nucleotide sequence ID" value="NZ_BAAAPS010000007.1"/>
</dbReference>
<comment type="catalytic activity">
    <reaction evidence="1">
        <text>ATP + protein L-histidine = ADP + protein N-phospho-L-histidine.</text>
        <dbReference type="EC" id="2.7.13.3"/>
    </reaction>
</comment>
<evidence type="ECO:0000259" key="10">
    <source>
        <dbReference type="SMART" id="SM00387"/>
    </source>
</evidence>
<dbReference type="GO" id="GO:0016301">
    <property type="term" value="F:kinase activity"/>
    <property type="evidence" value="ECO:0007669"/>
    <property type="project" value="UniProtKB-KW"/>
</dbReference>
<dbReference type="Pfam" id="PF02518">
    <property type="entry name" value="HATPase_c"/>
    <property type="match status" value="1"/>
</dbReference>
<gene>
    <name evidence="11" type="ORF">J2S63_001120</name>
</gene>
<accession>A0ABU2BSE1</accession>
<dbReference type="InterPro" id="IPR050482">
    <property type="entry name" value="Sensor_HK_TwoCompSys"/>
</dbReference>
<evidence type="ECO:0000256" key="4">
    <source>
        <dbReference type="ARBA" id="ARBA00022679"/>
    </source>
</evidence>
<evidence type="ECO:0000256" key="1">
    <source>
        <dbReference type="ARBA" id="ARBA00000085"/>
    </source>
</evidence>
<name>A0ABU2BSE1_9ACTN</name>
<keyword evidence="3" id="KW-0597">Phosphoprotein</keyword>
<feature type="transmembrane region" description="Helical" evidence="9">
    <location>
        <begin position="53"/>
        <end position="74"/>
    </location>
</feature>
<comment type="caution">
    <text evidence="11">The sequence shown here is derived from an EMBL/GenBank/DDBJ whole genome shotgun (WGS) entry which is preliminary data.</text>
</comment>
<sequence>MGRPWARLSPLDVVLAVLAVLVGWVEVQTGGVAWPRSLLVSLPLAVPVVLRTPLPLLAAVLGGLVLPASLWEVSGAESLAAVAVPMLALYSAGRALSLAGAGFALATCVASIGVAVRASAGLHLSDAVVLSLGMLLAVGVGRASREMLFEADQVREEAARAARQHEQDVAAATADERLRIARELHDVLGHAISVMGLQAAAVRRRLRPEQQVESDALLAVEGAGRQAVEELRRLLGVLRTPSEAGDEAFGLGSSARAAAVVDEVRAAGLQVESAGIEHVDDLNPALALTVVRIVQEGLTNALRHAPASRASVRVDRADGWLTITVEDDGGGRVARVPSDGHGFGLVGMAERVSVFGGTLEAGPREESGFALRAALPEVAR</sequence>
<dbReference type="InterPro" id="IPR036890">
    <property type="entry name" value="HATPase_C_sf"/>
</dbReference>
<dbReference type="InterPro" id="IPR003594">
    <property type="entry name" value="HATPase_dom"/>
</dbReference>
<dbReference type="InterPro" id="IPR011712">
    <property type="entry name" value="Sig_transdc_His_kin_sub3_dim/P"/>
</dbReference>
<protein>
    <recommendedName>
        <fullName evidence="2">histidine kinase</fullName>
        <ecNumber evidence="2">2.7.13.3</ecNumber>
    </recommendedName>
</protein>
<evidence type="ECO:0000256" key="3">
    <source>
        <dbReference type="ARBA" id="ARBA00022553"/>
    </source>
</evidence>
<feature type="transmembrane region" description="Helical" evidence="9">
    <location>
        <begin position="95"/>
        <end position="116"/>
    </location>
</feature>
<evidence type="ECO:0000256" key="5">
    <source>
        <dbReference type="ARBA" id="ARBA00022741"/>
    </source>
</evidence>
<dbReference type="PANTHER" id="PTHR24421:SF10">
    <property type="entry name" value="NITRATE_NITRITE SENSOR PROTEIN NARQ"/>
    <property type="match status" value="1"/>
</dbReference>
<dbReference type="PANTHER" id="PTHR24421">
    <property type="entry name" value="NITRATE/NITRITE SENSOR PROTEIN NARX-RELATED"/>
    <property type="match status" value="1"/>
</dbReference>
<evidence type="ECO:0000256" key="2">
    <source>
        <dbReference type="ARBA" id="ARBA00012438"/>
    </source>
</evidence>
<feature type="domain" description="Histidine kinase/HSP90-like ATPase" evidence="10">
    <location>
        <begin position="285"/>
        <end position="377"/>
    </location>
</feature>
<keyword evidence="9" id="KW-0812">Transmembrane</keyword>
<proteinExistence type="predicted"/>
<dbReference type="SMART" id="SM00387">
    <property type="entry name" value="HATPase_c"/>
    <property type="match status" value="1"/>
</dbReference>
<dbReference type="EMBL" id="JAVDYG010000001">
    <property type="protein sequence ID" value="MDR7361567.1"/>
    <property type="molecule type" value="Genomic_DNA"/>
</dbReference>
<keyword evidence="9" id="KW-0472">Membrane</keyword>
<dbReference type="Gene3D" id="1.20.5.1930">
    <property type="match status" value="1"/>
</dbReference>
<keyword evidence="12" id="KW-1185">Reference proteome</keyword>
<keyword evidence="7" id="KW-0067">ATP-binding</keyword>
<dbReference type="Pfam" id="PF07730">
    <property type="entry name" value="HisKA_3"/>
    <property type="match status" value="1"/>
</dbReference>
<evidence type="ECO:0000256" key="8">
    <source>
        <dbReference type="ARBA" id="ARBA00023012"/>
    </source>
</evidence>
<reference evidence="11 12" key="1">
    <citation type="submission" date="2023-07" db="EMBL/GenBank/DDBJ databases">
        <title>Sequencing the genomes of 1000 actinobacteria strains.</title>
        <authorList>
            <person name="Klenk H.-P."/>
        </authorList>
    </citation>
    <scope>NUCLEOTIDE SEQUENCE [LARGE SCALE GENOMIC DNA]</scope>
    <source>
        <strain evidence="11 12">DSM 19426</strain>
    </source>
</reference>
<keyword evidence="5" id="KW-0547">Nucleotide-binding</keyword>
<keyword evidence="8" id="KW-0902">Two-component regulatory system</keyword>